<accession>A0ABW4JEH3</accession>
<evidence type="ECO:0000313" key="3">
    <source>
        <dbReference type="Proteomes" id="UP001597079"/>
    </source>
</evidence>
<dbReference type="PROSITE" id="PS51257">
    <property type="entry name" value="PROKAR_LIPOPROTEIN"/>
    <property type="match status" value="1"/>
</dbReference>
<name>A0ABW4JEH3_9BACL</name>
<protein>
    <submittedName>
        <fullName evidence="2">DUF4850 domain-containing protein</fullName>
    </submittedName>
</protein>
<sequence>MRSRISSIIPLLPILLVTGCATQPANSSTPAQHATPSKAKKFSLPSGKKTKVQSDKKPTSSGPTVSIICDDGKSLSLPVVGIKATYGVSYATAPPVNPVNPLPPVHFNLPSNQVDALTAYWVNEGYKNQGTLFLGPNGWTPTSATVGADGSEQFTLHSPSDSHQNMTLADDGGCQACGIRDIGTYFPDQKQWASEKGYPPLSPPAFTSMSRINQNTMAYSLQSPNPGYETNGIAYMAQGENIFFGREEISLPTSQHSLETTILNFYTAYTVQ</sequence>
<dbReference type="InterPro" id="IPR032322">
    <property type="entry name" value="DUF4850"/>
</dbReference>
<organism evidence="2 3">
    <name type="scientific">Alicyclobacillus fodiniaquatilis</name>
    <dbReference type="NCBI Taxonomy" id="1661150"/>
    <lineage>
        <taxon>Bacteria</taxon>
        <taxon>Bacillati</taxon>
        <taxon>Bacillota</taxon>
        <taxon>Bacilli</taxon>
        <taxon>Bacillales</taxon>
        <taxon>Alicyclobacillaceae</taxon>
        <taxon>Alicyclobacillus</taxon>
    </lineage>
</organism>
<evidence type="ECO:0000256" key="1">
    <source>
        <dbReference type="SAM" id="MobiDB-lite"/>
    </source>
</evidence>
<reference evidence="3" key="1">
    <citation type="journal article" date="2019" name="Int. J. Syst. Evol. Microbiol.">
        <title>The Global Catalogue of Microorganisms (GCM) 10K type strain sequencing project: providing services to taxonomists for standard genome sequencing and annotation.</title>
        <authorList>
            <consortium name="The Broad Institute Genomics Platform"/>
            <consortium name="The Broad Institute Genome Sequencing Center for Infectious Disease"/>
            <person name="Wu L."/>
            <person name="Ma J."/>
        </authorList>
    </citation>
    <scope>NUCLEOTIDE SEQUENCE [LARGE SCALE GENOMIC DNA]</scope>
    <source>
        <strain evidence="3">CGMCC 1.12286</strain>
    </source>
</reference>
<dbReference type="RefSeq" id="WP_377942635.1">
    <property type="nucleotide sequence ID" value="NZ_JBHUCX010000021.1"/>
</dbReference>
<gene>
    <name evidence="2" type="ORF">ACFSB2_08620</name>
</gene>
<dbReference type="Proteomes" id="UP001597079">
    <property type="component" value="Unassembled WGS sequence"/>
</dbReference>
<keyword evidence="3" id="KW-1185">Reference proteome</keyword>
<dbReference type="Pfam" id="PF16142">
    <property type="entry name" value="DUF4850"/>
    <property type="match status" value="1"/>
</dbReference>
<proteinExistence type="predicted"/>
<feature type="region of interest" description="Disordered" evidence="1">
    <location>
        <begin position="25"/>
        <end position="65"/>
    </location>
</feature>
<dbReference type="EMBL" id="JBHUCX010000021">
    <property type="protein sequence ID" value="MFD1674761.1"/>
    <property type="molecule type" value="Genomic_DNA"/>
</dbReference>
<feature type="compositionally biased region" description="Polar residues" evidence="1">
    <location>
        <begin position="25"/>
        <end position="35"/>
    </location>
</feature>
<evidence type="ECO:0000313" key="2">
    <source>
        <dbReference type="EMBL" id="MFD1674761.1"/>
    </source>
</evidence>
<comment type="caution">
    <text evidence="2">The sequence shown here is derived from an EMBL/GenBank/DDBJ whole genome shotgun (WGS) entry which is preliminary data.</text>
</comment>